<organism evidence="4 5">
    <name type="scientific">Streptomyces jumonjinensis</name>
    <dbReference type="NCBI Taxonomy" id="1945"/>
    <lineage>
        <taxon>Bacteria</taxon>
        <taxon>Bacillati</taxon>
        <taxon>Actinomycetota</taxon>
        <taxon>Actinomycetes</taxon>
        <taxon>Kitasatosporales</taxon>
        <taxon>Streptomycetaceae</taxon>
        <taxon>Streptomyces</taxon>
    </lineage>
</organism>
<feature type="region of interest" description="Disordered" evidence="1">
    <location>
        <begin position="866"/>
        <end position="897"/>
    </location>
</feature>
<accession>A0A646KSC3</accession>
<dbReference type="RefSeq" id="WP_153526481.1">
    <property type="nucleotide sequence ID" value="NZ_JBEPDZ010000031.1"/>
</dbReference>
<dbReference type="SMART" id="SM00028">
    <property type="entry name" value="TPR"/>
    <property type="match status" value="3"/>
</dbReference>
<keyword evidence="2" id="KW-0812">Transmembrane</keyword>
<dbReference type="Pfam" id="PF13424">
    <property type="entry name" value="TPR_12"/>
    <property type="match status" value="2"/>
</dbReference>
<feature type="domain" description="AAA+ ATPase" evidence="3">
    <location>
        <begin position="119"/>
        <end position="257"/>
    </location>
</feature>
<dbReference type="Gene3D" id="3.40.50.300">
    <property type="entry name" value="P-loop containing nucleotide triphosphate hydrolases"/>
    <property type="match status" value="1"/>
</dbReference>
<dbReference type="PANTHER" id="PTHR47691">
    <property type="entry name" value="REGULATOR-RELATED"/>
    <property type="match status" value="1"/>
</dbReference>
<gene>
    <name evidence="4" type="ORF">FF041_35525</name>
</gene>
<evidence type="ECO:0000256" key="1">
    <source>
        <dbReference type="SAM" id="MobiDB-lite"/>
    </source>
</evidence>
<dbReference type="SUPFAM" id="SSF52540">
    <property type="entry name" value="P-loop containing nucleoside triphosphate hydrolases"/>
    <property type="match status" value="1"/>
</dbReference>
<dbReference type="PANTHER" id="PTHR47691:SF3">
    <property type="entry name" value="HTH-TYPE TRANSCRIPTIONAL REGULATOR RV0890C-RELATED"/>
    <property type="match status" value="1"/>
</dbReference>
<protein>
    <submittedName>
        <fullName evidence="4">Tetratricopeptide repeat protein</fullName>
    </submittedName>
</protein>
<dbReference type="Pfam" id="PF00931">
    <property type="entry name" value="NB-ARC"/>
    <property type="match status" value="1"/>
</dbReference>
<dbReference type="GO" id="GO:0043531">
    <property type="term" value="F:ADP binding"/>
    <property type="evidence" value="ECO:0007669"/>
    <property type="project" value="InterPro"/>
</dbReference>
<keyword evidence="2" id="KW-1133">Transmembrane helix</keyword>
<keyword evidence="5" id="KW-1185">Reference proteome</keyword>
<dbReference type="Proteomes" id="UP000419138">
    <property type="component" value="Unassembled WGS sequence"/>
</dbReference>
<feature type="transmembrane region" description="Helical" evidence="2">
    <location>
        <begin position="12"/>
        <end position="33"/>
    </location>
</feature>
<comment type="caution">
    <text evidence="4">The sequence shown here is derived from an EMBL/GenBank/DDBJ whole genome shotgun (WGS) entry which is preliminary data.</text>
</comment>
<keyword evidence="2" id="KW-0472">Membrane</keyword>
<dbReference type="OrthoDB" id="7628974at2"/>
<evidence type="ECO:0000259" key="3">
    <source>
        <dbReference type="SMART" id="SM00382"/>
    </source>
</evidence>
<dbReference type="InterPro" id="IPR027417">
    <property type="entry name" value="P-loop_NTPase"/>
</dbReference>
<dbReference type="InterPro" id="IPR019734">
    <property type="entry name" value="TPR_rpt"/>
</dbReference>
<evidence type="ECO:0000313" key="5">
    <source>
        <dbReference type="Proteomes" id="UP000419138"/>
    </source>
</evidence>
<dbReference type="SUPFAM" id="SSF81901">
    <property type="entry name" value="HCP-like"/>
    <property type="match status" value="1"/>
</dbReference>
<dbReference type="AlphaFoldDB" id="A0A646KSC3"/>
<name>A0A646KSC3_STRJU</name>
<dbReference type="PRINTS" id="PR00364">
    <property type="entry name" value="DISEASERSIST"/>
</dbReference>
<evidence type="ECO:0000256" key="2">
    <source>
        <dbReference type="SAM" id="Phobius"/>
    </source>
</evidence>
<dbReference type="InterPro" id="IPR003593">
    <property type="entry name" value="AAA+_ATPase"/>
</dbReference>
<evidence type="ECO:0000313" key="4">
    <source>
        <dbReference type="EMBL" id="MQT05229.1"/>
    </source>
</evidence>
<reference evidence="4 5" key="1">
    <citation type="submission" date="2019-05" db="EMBL/GenBank/DDBJ databases">
        <title>Comparative genomics and metabolomics analyses of clavulanic acid producing Streptomyces species provides insight into specialized metabolism and evolution of beta-lactam biosynthetic gene clusters.</title>
        <authorList>
            <person name="Moore M.A."/>
            <person name="Cruz-Morales P."/>
            <person name="Barona Gomez F."/>
            <person name="Kapil T."/>
        </authorList>
    </citation>
    <scope>NUCLEOTIDE SEQUENCE [LARGE SCALE GENOMIC DNA]</scope>
    <source>
        <strain evidence="4 5">NRRL 5741</strain>
    </source>
</reference>
<dbReference type="Gene3D" id="1.25.40.10">
    <property type="entry name" value="Tetratricopeptide repeat domain"/>
    <property type="match status" value="1"/>
</dbReference>
<dbReference type="Pfam" id="PF13374">
    <property type="entry name" value="TPR_10"/>
    <property type="match status" value="1"/>
</dbReference>
<dbReference type="EMBL" id="VCLA01000199">
    <property type="protein sequence ID" value="MQT05229.1"/>
    <property type="molecule type" value="Genomic_DNA"/>
</dbReference>
<sequence length="897" mass="98758">MSVQAQTRRKRLLLGSATAVAAVCGMTGDLIFSELKDEWALGAFAGAAVVMAGLTVFLYRHSADDLAVSVRAGLEERHQLPPEQLLVGREVLSSSLIERLRDVPTPTSGTLPADPSAGQCAVTVVHGAAGTGKTALALHAAHRVKEHYPDGQLYVDLRGGTATPRDSGEVLEVFLRNLGTAQEDIPRSVDDRATRFRSLTNAMRLLIVLDNAHSTEQIQPLLPVGAGCSVLVTSRRNLSAGNITRRHPLKVELPAEEQALEILSAHAGRERVAAEPGAALDIVKFCDRLPLALRIVGGKICAREDLTLRRMRARLADEHARLHELVHENDSLQACLSLIYRDLPESARQAFGLMSSLPVSRLTDWHVGRILPTPAMAGRVCDELVGVGLMEAHRSDDVEPSYSLHDLVRVFAREQYEALPPAERRSAEQRLVGAYREAVVYLAAGRAPELGTEASGQRAGDLERKTAGSWVAEESERIQWAITRARRLGMEPEGVEIAEGLTYFLDDVNLSPDSARYLFDARAEQRARVVRSLRRGRAVVALGNQLPDAALELLLPGGSPDPAVTLTARDRMVIARAYGAKSDYPAALDHMTTVVEELRAENDLWHVQASLEKLGEFQRWRGQPEKAEESQREALRLTDGFGDRRAQARLRRTLAETLGYLRKLEEAALLLEQAIRDFGVLNDRVWEARSQYALGKIYRLLARRQDALVAYDKAEDILGPMGERQWIGRIDNARIRVYAGMERFDDAWASAQAALGLFRQLGDDMWYAHTQRDVGLLHLRQGRPGEALAPLDEAIEVTRRAGDAYAEAMARHLRGVAHRELGRLDEARSDLEATLAIYQGGAYDWNQAAVLHDLIRVLRADGASDEADHMESSAISTNPAFVRMPGRDGAQAIPDED</sequence>
<proteinExistence type="predicted"/>
<dbReference type="InterPro" id="IPR002182">
    <property type="entry name" value="NB-ARC"/>
</dbReference>
<dbReference type="InterPro" id="IPR011990">
    <property type="entry name" value="TPR-like_helical_dom_sf"/>
</dbReference>
<dbReference type="SMART" id="SM00382">
    <property type="entry name" value="AAA"/>
    <property type="match status" value="1"/>
</dbReference>